<keyword evidence="2" id="KW-0732">Signal</keyword>
<dbReference type="GO" id="GO:0005975">
    <property type="term" value="P:carbohydrate metabolic process"/>
    <property type="evidence" value="ECO:0007669"/>
    <property type="project" value="InterPro"/>
</dbReference>
<keyword evidence="3" id="KW-0472">Membrane</keyword>
<evidence type="ECO:0000259" key="4">
    <source>
        <dbReference type="PROSITE" id="PS51677"/>
    </source>
</evidence>
<reference evidence="5 6" key="1">
    <citation type="journal article" date="2017" name="ISME J.">
        <title>Energy and carbon metabolisms in a deep terrestrial subsurface fluid microbial community.</title>
        <authorList>
            <person name="Momper L."/>
            <person name="Jungbluth S.P."/>
            <person name="Lee M.D."/>
            <person name="Amend J.P."/>
        </authorList>
    </citation>
    <scope>NUCLEOTIDE SEQUENCE [LARGE SCALE GENOMIC DNA]</scope>
    <source>
        <strain evidence="5">SURF_29</strain>
    </source>
</reference>
<feature type="transmembrane region" description="Helical" evidence="3">
    <location>
        <begin position="20"/>
        <end position="44"/>
    </location>
</feature>
<evidence type="ECO:0000256" key="2">
    <source>
        <dbReference type="ARBA" id="ARBA00022729"/>
    </source>
</evidence>
<dbReference type="PANTHER" id="PTHR34216">
    <property type="match status" value="1"/>
</dbReference>
<evidence type="ECO:0000256" key="3">
    <source>
        <dbReference type="SAM" id="Phobius"/>
    </source>
</evidence>
<dbReference type="SUPFAM" id="SSF88713">
    <property type="entry name" value="Glycoside hydrolase/deacetylase"/>
    <property type="match status" value="1"/>
</dbReference>
<dbReference type="GO" id="GO:0005576">
    <property type="term" value="C:extracellular region"/>
    <property type="evidence" value="ECO:0007669"/>
    <property type="project" value="UniProtKB-SubCell"/>
</dbReference>
<feature type="domain" description="NodB homology" evidence="4">
    <location>
        <begin position="110"/>
        <end position="287"/>
    </location>
</feature>
<dbReference type="AlphaFoldDB" id="A0A419DEH8"/>
<organism evidence="5 6">
    <name type="scientific">candidate division WS5 bacterium</name>
    <dbReference type="NCBI Taxonomy" id="2093353"/>
    <lineage>
        <taxon>Bacteria</taxon>
        <taxon>candidate division WS5</taxon>
    </lineage>
</organism>
<dbReference type="InterPro" id="IPR002509">
    <property type="entry name" value="NODB_dom"/>
</dbReference>
<dbReference type="Gene3D" id="3.20.20.370">
    <property type="entry name" value="Glycoside hydrolase/deacetylase"/>
    <property type="match status" value="1"/>
</dbReference>
<dbReference type="InterPro" id="IPR051398">
    <property type="entry name" value="Polysacch_Deacetylase"/>
</dbReference>
<keyword evidence="3" id="KW-1133">Transmembrane helix</keyword>
<name>A0A419DEH8_9BACT</name>
<dbReference type="InterPro" id="IPR011330">
    <property type="entry name" value="Glyco_hydro/deAcase_b/a-brl"/>
</dbReference>
<dbReference type="PANTHER" id="PTHR34216:SF3">
    <property type="entry name" value="POLY-BETA-1,6-N-ACETYL-D-GLUCOSAMINE N-DEACETYLASE"/>
    <property type="match status" value="1"/>
</dbReference>
<keyword evidence="3" id="KW-0812">Transmembrane</keyword>
<sequence>MSNLLIYKRTKKYIRLKYTIAWYVGILFFFILYFSGIVPVYIFFRKKYLKQYLTFVLMYHRIDNVKTDRDITVSIKNFENQMKYLRQNYDVISLDTLLSRHKQNHIKQIDEIAVTFDDGFKDNFTNAFPILRKYDIPASIFVATNFIDKNEGLSREDIFLMKKRNIAFGSHTRTHNVLSETDKNSALEEIRGSKKILEEILQDDVRYFAYPYGKRELDFNDDSMRIVKEAGYSAAFSTNNGCITNNSDIFALERLGVRDFPMFVFKVRISGIFENKWIHILWKYLGV</sequence>
<dbReference type="GO" id="GO:0016810">
    <property type="term" value="F:hydrolase activity, acting on carbon-nitrogen (but not peptide) bonds"/>
    <property type="evidence" value="ECO:0007669"/>
    <property type="project" value="InterPro"/>
</dbReference>
<accession>A0A419DEH8</accession>
<gene>
    <name evidence="5" type="ORF">C4544_02565</name>
</gene>
<dbReference type="Pfam" id="PF01522">
    <property type="entry name" value="Polysacc_deac_1"/>
    <property type="match status" value="1"/>
</dbReference>
<dbReference type="Proteomes" id="UP000285655">
    <property type="component" value="Unassembled WGS sequence"/>
</dbReference>
<dbReference type="CDD" id="cd10918">
    <property type="entry name" value="CE4_NodB_like_5s_6s"/>
    <property type="match status" value="1"/>
</dbReference>
<evidence type="ECO:0000313" key="5">
    <source>
        <dbReference type="EMBL" id="RJO61509.1"/>
    </source>
</evidence>
<evidence type="ECO:0000256" key="1">
    <source>
        <dbReference type="ARBA" id="ARBA00004613"/>
    </source>
</evidence>
<protein>
    <submittedName>
        <fullName evidence="5">Polysaccharide deacetylase family protein</fullName>
    </submittedName>
</protein>
<comment type="subcellular location">
    <subcellularLocation>
        <location evidence="1">Secreted</location>
    </subcellularLocation>
</comment>
<dbReference type="EMBL" id="QZJW01000018">
    <property type="protein sequence ID" value="RJO61509.1"/>
    <property type="molecule type" value="Genomic_DNA"/>
</dbReference>
<proteinExistence type="predicted"/>
<dbReference type="PROSITE" id="PS51677">
    <property type="entry name" value="NODB"/>
    <property type="match status" value="1"/>
</dbReference>
<evidence type="ECO:0000313" key="6">
    <source>
        <dbReference type="Proteomes" id="UP000285655"/>
    </source>
</evidence>
<comment type="caution">
    <text evidence="5">The sequence shown here is derived from an EMBL/GenBank/DDBJ whole genome shotgun (WGS) entry which is preliminary data.</text>
</comment>